<gene>
    <name evidence="2" type="ORF">C1H69_21465</name>
</gene>
<reference evidence="2 3" key="1">
    <citation type="submission" date="2018-01" db="EMBL/GenBank/DDBJ databases">
        <title>Halomonas endophytica sp. nov., isolated from storage liquid in the stems of Populus euphratica.</title>
        <authorList>
            <person name="Chen C."/>
        </authorList>
    </citation>
    <scope>NUCLEOTIDE SEQUENCE [LARGE SCALE GENOMIC DNA]</scope>
    <source>
        <strain evidence="2 3">MC28</strain>
    </source>
</reference>
<name>A0A2N7TVL8_9GAMM</name>
<keyword evidence="3" id="KW-1185">Reference proteome</keyword>
<sequence length="80" mass="8907">AQPEQPKADAPKPAEKAEKPADAPKPEAQPEQPKADVPKPAGEEAPKDETPAQRRRRAHNDPREIRRREQETKAQDSQQG</sequence>
<feature type="compositionally biased region" description="Basic and acidic residues" evidence="1">
    <location>
        <begin position="59"/>
        <end position="74"/>
    </location>
</feature>
<organism evidence="2 3">
    <name type="scientific">Billgrantia endophytica</name>
    <dbReference type="NCBI Taxonomy" id="2033802"/>
    <lineage>
        <taxon>Bacteria</taxon>
        <taxon>Pseudomonadati</taxon>
        <taxon>Pseudomonadota</taxon>
        <taxon>Gammaproteobacteria</taxon>
        <taxon>Oceanospirillales</taxon>
        <taxon>Halomonadaceae</taxon>
        <taxon>Billgrantia</taxon>
    </lineage>
</organism>
<feature type="non-terminal residue" evidence="2">
    <location>
        <position position="1"/>
    </location>
</feature>
<dbReference type="EMBL" id="PNRF01000046">
    <property type="protein sequence ID" value="PMR72229.1"/>
    <property type="molecule type" value="Genomic_DNA"/>
</dbReference>
<protein>
    <submittedName>
        <fullName evidence="2">Uncharacterized protein</fullName>
    </submittedName>
</protein>
<dbReference type="AlphaFoldDB" id="A0A2N7TVL8"/>
<feature type="compositionally biased region" description="Basic and acidic residues" evidence="1">
    <location>
        <begin position="1"/>
        <end position="25"/>
    </location>
</feature>
<comment type="caution">
    <text evidence="2">The sequence shown here is derived from an EMBL/GenBank/DDBJ whole genome shotgun (WGS) entry which is preliminary data.</text>
</comment>
<evidence type="ECO:0000256" key="1">
    <source>
        <dbReference type="SAM" id="MobiDB-lite"/>
    </source>
</evidence>
<proteinExistence type="predicted"/>
<dbReference type="Proteomes" id="UP000235803">
    <property type="component" value="Unassembled WGS sequence"/>
</dbReference>
<feature type="compositionally biased region" description="Basic and acidic residues" evidence="1">
    <location>
        <begin position="33"/>
        <end position="52"/>
    </location>
</feature>
<evidence type="ECO:0000313" key="2">
    <source>
        <dbReference type="EMBL" id="PMR72229.1"/>
    </source>
</evidence>
<evidence type="ECO:0000313" key="3">
    <source>
        <dbReference type="Proteomes" id="UP000235803"/>
    </source>
</evidence>
<accession>A0A2N7TVL8</accession>
<feature type="region of interest" description="Disordered" evidence="1">
    <location>
        <begin position="1"/>
        <end position="80"/>
    </location>
</feature>